<evidence type="ECO:0000313" key="4">
    <source>
        <dbReference type="EMBL" id="MDP9764865.1"/>
    </source>
</evidence>
<evidence type="ECO:0000256" key="2">
    <source>
        <dbReference type="SAM" id="MobiDB-lite"/>
    </source>
</evidence>
<dbReference type="PANTHER" id="PTHR37813">
    <property type="entry name" value="FELS-2 PROPHAGE PROTEIN"/>
    <property type="match status" value="1"/>
</dbReference>
<name>A0ABT9ME75_9DEIO</name>
<comment type="caution">
    <text evidence="4">The sequence shown here is derived from an EMBL/GenBank/DDBJ whole genome shotgun (WGS) entry which is preliminary data.</text>
</comment>
<feature type="region of interest" description="Disordered" evidence="2">
    <location>
        <begin position="1298"/>
        <end position="1318"/>
    </location>
</feature>
<dbReference type="Proteomes" id="UP001232163">
    <property type="component" value="Unassembled WGS sequence"/>
</dbReference>
<keyword evidence="5" id="KW-1185">Reference proteome</keyword>
<dbReference type="EMBL" id="JAURUR010000007">
    <property type="protein sequence ID" value="MDP9764865.1"/>
    <property type="molecule type" value="Genomic_DNA"/>
</dbReference>
<dbReference type="Pfam" id="PF10145">
    <property type="entry name" value="PhageMin_Tail"/>
    <property type="match status" value="1"/>
</dbReference>
<dbReference type="PANTHER" id="PTHR37813:SF1">
    <property type="entry name" value="FELS-2 PROPHAGE PROTEIN"/>
    <property type="match status" value="1"/>
</dbReference>
<protein>
    <submittedName>
        <fullName evidence="4">Phage-related minor tail protein</fullName>
    </submittedName>
</protein>
<feature type="domain" description="Phage tail tape measure protein" evidence="3">
    <location>
        <begin position="119"/>
        <end position="316"/>
    </location>
</feature>
<reference evidence="4 5" key="1">
    <citation type="submission" date="2023-07" db="EMBL/GenBank/DDBJ databases">
        <title>Genomic Encyclopedia of Type Strains, Phase IV (KMG-IV): sequencing the most valuable type-strain genomes for metagenomic binning, comparative biology and taxonomic classification.</title>
        <authorList>
            <person name="Goeker M."/>
        </authorList>
    </citation>
    <scope>NUCLEOTIDE SEQUENCE [LARGE SCALE GENOMIC DNA]</scope>
    <source>
        <strain evidence="4 5">NIO-1023</strain>
    </source>
</reference>
<gene>
    <name evidence="4" type="ORF">QO006_002312</name>
</gene>
<keyword evidence="1" id="KW-1188">Viral release from host cell</keyword>
<dbReference type="RefSeq" id="WP_307466374.1">
    <property type="nucleotide sequence ID" value="NZ_JAURUR010000007.1"/>
</dbReference>
<dbReference type="InterPro" id="IPR010090">
    <property type="entry name" value="Phage_tape_meas"/>
</dbReference>
<evidence type="ECO:0000259" key="3">
    <source>
        <dbReference type="Pfam" id="PF10145"/>
    </source>
</evidence>
<proteinExistence type="predicted"/>
<evidence type="ECO:0000256" key="1">
    <source>
        <dbReference type="ARBA" id="ARBA00022612"/>
    </source>
</evidence>
<accession>A0ABT9ME75</accession>
<evidence type="ECO:0000313" key="5">
    <source>
        <dbReference type="Proteomes" id="UP001232163"/>
    </source>
</evidence>
<sequence>MTSGGGMGGQADVLFTDVVARLDEKSFRKIEQEVEQAGDAAGRKGGGALSNAFGGLMAGLPGLAATAAAAVGTALVAGAGAALNIAQQAQQGVRDIQAQLGLTAGEAEALGETAKRVFANNWGESLTEAQNMVVEVRRQMKTLTEGELEAATNAAAALADTFGTEVGEQAQAANTLMNDFGLTSQQAFDFLAKGFQDGLNNSGDFLETITEYSTQFKNGGASAEEFYSILSTGAQGGMLGTDKAADAFKEFVVRIQDGSKSTGTALDELGIDAGKLLKDMGNGTVTAADAFDLVLDRLRSTKDSNVQMQAGVALIGSQFEDLGKSGALALDLTATKMDDLKGATDDVNQRYNNLGQLMQGAWRQVLLQLEPVGRELLDLANGAMPAIKSAISQVGPVVTQVVRFLIDGFRQGRQVAGQFATEFGPQIQKAVATFQPVVQAIGPLFASVFNLIKTLWETVLRPALTAIAPLISGTVASIGNTLNVIVRIVTGVANTISALLRGDIGGAVKAMQGIFEDGVTYVVRQVRNMGSTILGLIKNIAPGMADAAGDIIRGLISGIENGAGAAVDAARNLAGGIIKGLKDKLLIRSPSRVMAEMGGYVSEGLASGIDKTSSKAQKAAAKLAADTLAAAKKELEKDIAFDKWQESLDGLTAKQLQSAQATARAAGDAQKYNAIKAELEQREDAAAAATKKATDAAKQHAEQLAANRKAITDGLKFDAYVAGLEGYTAAQLNAAKANAYSAGDGQRFNAVLAEQKRRADAATQAVKDWAATLAQGIADGNAALDGLDLNQMGGRDLAAAAGPLPDVTQNFADLTARIEALKDEVNEPGVVDAWTASIEEMGKRGLITGQQVAYLKQQVQDLVNIPSEQLLPDNLQGRGIAEGTIVSPDDPATGYLTPAEREEYLNLAVEQDPAWLQAELAHMERIGKGATDLADVYREALATIELANADALSSIQVGVDEAGNAIYATEAQLRGIGVAVDDVTESFFDLSTVDLTQFATLDALTTLAKQAQLTEADTAALVKRWLESTVAGKAHASTMEAQAAAVKAWDDNMAKLAWDDWIQSLQDFDEAQLDSAETTALLNLDTARYNAIQTERARRTREAAAADKDLADTQDASRKLLTDATAELEKMITGQEVPAYEKRALALEAQADQDEANAEALRLLAERFREVGKAAEENAAKMNVTLKIGGIDTGLKQLDLYKSAITGIANVMVDAFSNIVAGTEQGVDDVLKNMAKMALGIVKQVGVALIAYGAQAAAAALIGAATFNPVQIAAALAAGVALAALAAGLEARLGQSTGAGVMPSSPGGGAGSNAAPPPSNSVVQIPAAQVTVMATPEFVGLFGSHVDRFGNYVGTLVRDGIRVTTTQTTTPAGPQGLAWDLRSL</sequence>
<organism evidence="4 5">
    <name type="scientific">Deinococcus enclensis</name>
    <dbReference type="NCBI Taxonomy" id="1049582"/>
    <lineage>
        <taxon>Bacteria</taxon>
        <taxon>Thermotogati</taxon>
        <taxon>Deinococcota</taxon>
        <taxon>Deinococci</taxon>
        <taxon>Deinococcales</taxon>
        <taxon>Deinococcaceae</taxon>
        <taxon>Deinococcus</taxon>
    </lineage>
</organism>